<dbReference type="KEGG" id="roz:CBI38_31115"/>
<dbReference type="Gene3D" id="1.50.10.10">
    <property type="match status" value="1"/>
</dbReference>
<reference evidence="3 4" key="1">
    <citation type="submission" date="2017-05" db="EMBL/GenBank/DDBJ databases">
        <title>Isolation of Rhodococcus sp. S2-17 biodegrading of BP-3.</title>
        <authorList>
            <person name="Lee Y."/>
            <person name="Kim K.H."/>
            <person name="Chun B.H."/>
            <person name="Jung H.S."/>
            <person name="Jeon C.O."/>
        </authorList>
    </citation>
    <scope>NUCLEOTIDE SEQUENCE [LARGE SCALE GENOMIC DNA]</scope>
    <source>
        <strain evidence="3 4">S2-17</strain>
        <plasmid evidence="4">prb98</plasmid>
    </source>
</reference>
<proteinExistence type="predicted"/>
<keyword evidence="3" id="KW-0614">Plasmid</keyword>
<dbReference type="Proteomes" id="UP000245711">
    <property type="component" value="Plasmid pRB98"/>
</dbReference>
<dbReference type="SUPFAM" id="SSF48208">
    <property type="entry name" value="Six-hairpin glycosidases"/>
    <property type="match status" value="1"/>
</dbReference>
<accession>A0A2S2C574</accession>
<dbReference type="PANTHER" id="PTHR31616">
    <property type="entry name" value="TREHALASE"/>
    <property type="match status" value="1"/>
</dbReference>
<evidence type="ECO:0000313" key="3">
    <source>
        <dbReference type="EMBL" id="AWK76030.1"/>
    </source>
</evidence>
<feature type="domain" description="GH15-like" evidence="1">
    <location>
        <begin position="223"/>
        <end position="586"/>
    </location>
</feature>
<evidence type="ECO:0000259" key="1">
    <source>
        <dbReference type="Pfam" id="PF00723"/>
    </source>
</evidence>
<organism evidence="3 4">
    <name type="scientific">Rhodococcus oxybenzonivorans</name>
    <dbReference type="NCBI Taxonomy" id="1990687"/>
    <lineage>
        <taxon>Bacteria</taxon>
        <taxon>Bacillati</taxon>
        <taxon>Actinomycetota</taxon>
        <taxon>Actinomycetes</taxon>
        <taxon>Mycobacteriales</taxon>
        <taxon>Nocardiaceae</taxon>
        <taxon>Rhodococcus</taxon>
    </lineage>
</organism>
<keyword evidence="3" id="KW-0378">Hydrolase</keyword>
<dbReference type="GO" id="GO:0005975">
    <property type="term" value="P:carbohydrate metabolic process"/>
    <property type="evidence" value="ECO:0007669"/>
    <property type="project" value="InterPro"/>
</dbReference>
<dbReference type="RefSeq" id="WP_109335527.1">
    <property type="nucleotide sequence ID" value="NZ_CP021355.1"/>
</dbReference>
<dbReference type="AlphaFoldDB" id="A0A2S2C574"/>
<geneLocation type="plasmid" evidence="4">
    <name>prb98</name>
</geneLocation>
<dbReference type="PANTHER" id="PTHR31616:SF0">
    <property type="entry name" value="GLUCAN 1,4-ALPHA-GLUCOSIDASE"/>
    <property type="match status" value="1"/>
</dbReference>
<dbReference type="InterPro" id="IPR012341">
    <property type="entry name" value="6hp_glycosidase-like_sf"/>
</dbReference>
<dbReference type="InterPro" id="IPR008928">
    <property type="entry name" value="6-hairpin_glycosidase_sf"/>
</dbReference>
<sequence>MSSRDRIADYGLLGDTRTAALVDECGSIDWLCLPHFDGDPVFARLVAGIDGGHFAVGPAGPAEVISRRYQPGTAVLETEWQAGAGRLLLTDGMVSELPSTVFPTLCLVRRLESRGAPVRVTVSFDPRAGAARRPMRSRAGPLGVICSSRATAVALSTDPLIHITPGSAIDVDVRPGHPLTLILSAAHHGPLTLIQPEHAWATLAQDAAGWRNWSGAIDYEGPGKETVIRSLITLRLLTYSPSGAPVAAPTTSLPESLGGSRNWDYRYAWPRDASIGVGTFLGVGLVDEARAFLYWLLHASRLDRPRLPVLLTIHGQPAPRERELDWPGFADSRPVRVGNGARDQHQLDNYGWVLDAMWLLERAGHRLYGETWRAGAAFADEVVRRWREPDAGIWEVRGEPAHYVHSKLMAWLTLDRALRIADHHRTSVRRRRRWESERDAIAVHVMGHGFDISRGSYMRTYQRSDVDAALLLLPVIGIEPAGSPRLRGTIDTVRRELSAGGPLLYRYRGGDDGLVGDEGAFLPCSFWLVQALAATGAVEDATAMFTELIEMGKPLGLFGEEVDPASGHLLGNYPQALTHATLVQAALAIRGAQEGSSSIPKATP</sequence>
<dbReference type="InterPro" id="IPR045582">
    <property type="entry name" value="Trehalase-like_N"/>
</dbReference>
<evidence type="ECO:0000313" key="4">
    <source>
        <dbReference type="Proteomes" id="UP000245711"/>
    </source>
</evidence>
<dbReference type="OrthoDB" id="3902805at2"/>
<protein>
    <submittedName>
        <fullName evidence="3">Glycoside hydrolase family 15</fullName>
    </submittedName>
</protein>
<feature type="domain" description="Trehalase-like N-terminal" evidence="2">
    <location>
        <begin position="6"/>
        <end position="148"/>
    </location>
</feature>
<dbReference type="Pfam" id="PF00723">
    <property type="entry name" value="Glyco_hydro_15"/>
    <property type="match status" value="1"/>
</dbReference>
<dbReference type="Pfam" id="PF19291">
    <property type="entry name" value="TREH_N"/>
    <property type="match status" value="1"/>
</dbReference>
<keyword evidence="4" id="KW-1185">Reference proteome</keyword>
<gene>
    <name evidence="3" type="ORF">CBI38_31115</name>
</gene>
<evidence type="ECO:0000259" key="2">
    <source>
        <dbReference type="Pfam" id="PF19291"/>
    </source>
</evidence>
<dbReference type="GO" id="GO:0004553">
    <property type="term" value="F:hydrolase activity, hydrolyzing O-glycosyl compounds"/>
    <property type="evidence" value="ECO:0007669"/>
    <property type="project" value="TreeGrafter"/>
</dbReference>
<dbReference type="InterPro" id="IPR011613">
    <property type="entry name" value="GH15-like"/>
</dbReference>
<name>A0A2S2C574_9NOCA</name>
<dbReference type="EMBL" id="CP021355">
    <property type="protein sequence ID" value="AWK76030.1"/>
    <property type="molecule type" value="Genomic_DNA"/>
</dbReference>